<dbReference type="Pfam" id="PF01103">
    <property type="entry name" value="Omp85"/>
    <property type="match status" value="1"/>
</dbReference>
<evidence type="ECO:0000256" key="2">
    <source>
        <dbReference type="ARBA" id="ARBA00010248"/>
    </source>
</evidence>
<evidence type="ECO:0000256" key="4">
    <source>
        <dbReference type="ARBA" id="ARBA00022452"/>
    </source>
</evidence>
<evidence type="ECO:0000313" key="15">
    <source>
        <dbReference type="Proteomes" id="UP001589628"/>
    </source>
</evidence>
<dbReference type="InterPro" id="IPR000184">
    <property type="entry name" value="Bac_surfAg_D15"/>
</dbReference>
<dbReference type="Gene3D" id="2.40.160.50">
    <property type="entry name" value="membrane protein fhac: a member of the omp85/tpsb transporter family"/>
    <property type="match status" value="1"/>
</dbReference>
<dbReference type="PANTHER" id="PTHR12815">
    <property type="entry name" value="SORTING AND ASSEMBLY MACHINERY SAMM50 PROTEIN FAMILY MEMBER"/>
    <property type="match status" value="1"/>
</dbReference>
<evidence type="ECO:0000256" key="9">
    <source>
        <dbReference type="ARBA" id="ARBA00033063"/>
    </source>
</evidence>
<name>A0ABV5ZA30_9GAMM</name>
<comment type="subunit">
    <text evidence="10">Interacts with TamB to form the translocation and assembly module (TAM).</text>
</comment>
<feature type="domain" description="TamA POTRA" evidence="13">
    <location>
        <begin position="45"/>
        <end position="122"/>
    </location>
</feature>
<comment type="similarity">
    <text evidence="2">Belongs to the TamA family.</text>
</comment>
<dbReference type="InterPro" id="IPR035243">
    <property type="entry name" value="TamA_POTRA_Dom_1"/>
</dbReference>
<evidence type="ECO:0000256" key="3">
    <source>
        <dbReference type="ARBA" id="ARBA00015419"/>
    </source>
</evidence>
<feature type="chain" id="PRO_5046790660" description="Translocation and assembly module subunit TamA" evidence="11">
    <location>
        <begin position="26"/>
        <end position="594"/>
    </location>
</feature>
<dbReference type="PANTHER" id="PTHR12815:SF47">
    <property type="entry name" value="TRANSLOCATION AND ASSEMBLY MODULE SUBUNIT TAMA"/>
    <property type="match status" value="1"/>
</dbReference>
<organism evidence="14 15">
    <name type="scientific">Balneatrix alpica</name>
    <dbReference type="NCBI Taxonomy" id="75684"/>
    <lineage>
        <taxon>Bacteria</taxon>
        <taxon>Pseudomonadati</taxon>
        <taxon>Pseudomonadota</taxon>
        <taxon>Gammaproteobacteria</taxon>
        <taxon>Oceanospirillales</taxon>
        <taxon>Balneatrichaceae</taxon>
        <taxon>Balneatrix</taxon>
    </lineage>
</organism>
<evidence type="ECO:0000256" key="6">
    <source>
        <dbReference type="ARBA" id="ARBA00022729"/>
    </source>
</evidence>
<keyword evidence="7" id="KW-0472">Membrane</keyword>
<keyword evidence="15" id="KW-1185">Reference proteome</keyword>
<comment type="subcellular location">
    <subcellularLocation>
        <location evidence="1">Cell outer membrane</location>
    </subcellularLocation>
</comment>
<dbReference type="EMBL" id="JBHLZN010000002">
    <property type="protein sequence ID" value="MFB9886119.1"/>
    <property type="molecule type" value="Genomic_DNA"/>
</dbReference>
<evidence type="ECO:0000259" key="13">
    <source>
        <dbReference type="Pfam" id="PF17243"/>
    </source>
</evidence>
<evidence type="ECO:0000256" key="10">
    <source>
        <dbReference type="ARBA" id="ARBA00093548"/>
    </source>
</evidence>
<keyword evidence="5" id="KW-0812">Transmembrane</keyword>
<feature type="domain" description="Bacterial surface antigen (D15)" evidence="12">
    <location>
        <begin position="298"/>
        <end position="591"/>
    </location>
</feature>
<evidence type="ECO:0000256" key="11">
    <source>
        <dbReference type="SAM" id="SignalP"/>
    </source>
</evidence>
<dbReference type="Proteomes" id="UP001589628">
    <property type="component" value="Unassembled WGS sequence"/>
</dbReference>
<evidence type="ECO:0000256" key="1">
    <source>
        <dbReference type="ARBA" id="ARBA00004442"/>
    </source>
</evidence>
<keyword evidence="8" id="KW-0998">Cell outer membrane</keyword>
<evidence type="ECO:0000256" key="7">
    <source>
        <dbReference type="ARBA" id="ARBA00023136"/>
    </source>
</evidence>
<dbReference type="Gene3D" id="3.10.20.310">
    <property type="entry name" value="membrane protein fhac"/>
    <property type="match status" value="3"/>
</dbReference>
<evidence type="ECO:0000256" key="8">
    <source>
        <dbReference type="ARBA" id="ARBA00023237"/>
    </source>
</evidence>
<protein>
    <recommendedName>
        <fullName evidence="3">Translocation and assembly module subunit TamA</fullName>
    </recommendedName>
    <alternativeName>
        <fullName evidence="9">Autotransporter assembly factor TamA</fullName>
    </alternativeName>
</protein>
<reference evidence="14 15" key="1">
    <citation type="submission" date="2024-09" db="EMBL/GenBank/DDBJ databases">
        <authorList>
            <person name="Sun Q."/>
            <person name="Mori K."/>
        </authorList>
    </citation>
    <scope>NUCLEOTIDE SEQUENCE [LARGE SCALE GENOMIC DNA]</scope>
    <source>
        <strain evidence="14 15">ATCC 51285</strain>
    </source>
</reference>
<evidence type="ECO:0000313" key="14">
    <source>
        <dbReference type="EMBL" id="MFB9886119.1"/>
    </source>
</evidence>
<comment type="caution">
    <text evidence="14">The sequence shown here is derived from an EMBL/GenBank/DDBJ whole genome shotgun (WGS) entry which is preliminary data.</text>
</comment>
<proteinExistence type="inferred from homology"/>
<dbReference type="Pfam" id="PF17243">
    <property type="entry name" value="POTRA_TamA_1"/>
    <property type="match status" value="1"/>
</dbReference>
<gene>
    <name evidence="14" type="ORF">ACFFLH_06830</name>
</gene>
<sequence length="594" mass="66229">MKRHRLTGWILSAGLAWLLPGLALAESHDGGVAAAAEQPSLPVRVSIQGVKGEQLDNVRQFLSLARLPKETAPTASRLGFLHRQASKEIAAALAPYGYYQVQVDAILELEGDHWLARYRIDPGPRITLAEVDIRVIGEAAEDVNFRKVLAEHPLQPGQPLLHADYDQLKATLTSLAAERGYYDARFVEQRLEVDLLQYRASVQLVLDTGARYRIGEVRFSETPIRQELLHRYVQFPQQAPVSTKRLLELQTALVDTDYFSRVEVQPLWAEANQQQVPVQVVLEPNKRTSYRFGVGYGTDTGARLRFDQKRRWLNSYGHTLDIQARLSQVKNDVAISYGIPGSNPVQDQFQIKAAINTENSLTTDSQAYVLGAGWQRQSGAWQRKYGIDWQRESYRLDEQSLDTQLLLPYASFSTLETDDRLNPREGYRFSLEARAAAEGLLSDTHFVQIKASGKHVLSLGERWRLLSRAELGGSWAGDFDKIPSSLRFFAGGDNSVRGYGYKSLGPTSASGKVIGGKYKAVLSAEVDYRFNDSWSLASFIDAGNAFNQPTEAISTGVGLGLRWQSPVGPVRIDLAKPLNDDKAFRIHFSLGPDL</sequence>
<accession>A0ABV5ZA30</accession>
<keyword evidence="4" id="KW-1134">Transmembrane beta strand</keyword>
<evidence type="ECO:0000256" key="5">
    <source>
        <dbReference type="ARBA" id="ARBA00022692"/>
    </source>
</evidence>
<dbReference type="InterPro" id="IPR039910">
    <property type="entry name" value="D15-like"/>
</dbReference>
<keyword evidence="6 11" id="KW-0732">Signal</keyword>
<dbReference type="RefSeq" id="WP_081414286.1">
    <property type="nucleotide sequence ID" value="NZ_JBHLZN010000002.1"/>
</dbReference>
<evidence type="ECO:0000259" key="12">
    <source>
        <dbReference type="Pfam" id="PF01103"/>
    </source>
</evidence>
<feature type="signal peptide" evidence="11">
    <location>
        <begin position="1"/>
        <end position="25"/>
    </location>
</feature>